<feature type="region of interest" description="Disordered" evidence="1">
    <location>
        <begin position="34"/>
        <end position="53"/>
    </location>
</feature>
<proteinExistence type="predicted"/>
<dbReference type="AlphaFoldDB" id="A0A8D8BWB8"/>
<feature type="compositionally biased region" description="Polar residues" evidence="1">
    <location>
        <begin position="34"/>
        <end position="45"/>
    </location>
</feature>
<organism evidence="2">
    <name type="scientific">Culex pipiens</name>
    <name type="common">House mosquito</name>
    <dbReference type="NCBI Taxonomy" id="7175"/>
    <lineage>
        <taxon>Eukaryota</taxon>
        <taxon>Metazoa</taxon>
        <taxon>Ecdysozoa</taxon>
        <taxon>Arthropoda</taxon>
        <taxon>Hexapoda</taxon>
        <taxon>Insecta</taxon>
        <taxon>Pterygota</taxon>
        <taxon>Neoptera</taxon>
        <taxon>Endopterygota</taxon>
        <taxon>Diptera</taxon>
        <taxon>Nematocera</taxon>
        <taxon>Culicoidea</taxon>
        <taxon>Culicidae</taxon>
        <taxon>Culicinae</taxon>
        <taxon>Culicini</taxon>
        <taxon>Culex</taxon>
        <taxon>Culex</taxon>
    </lineage>
</organism>
<evidence type="ECO:0000256" key="1">
    <source>
        <dbReference type="SAM" id="MobiDB-lite"/>
    </source>
</evidence>
<protein>
    <submittedName>
        <fullName evidence="2">(northern house mosquito) hypothetical protein</fullName>
    </submittedName>
</protein>
<dbReference type="EMBL" id="HBUE01093561">
    <property type="protein sequence ID" value="CAG6482489.1"/>
    <property type="molecule type" value="Transcribed_RNA"/>
</dbReference>
<accession>A0A8D8BWB8</accession>
<name>A0A8D8BWB8_CULPI</name>
<sequence>MYVLVRIGGRSAQSLPDRASREARMSGVFQVLQQSRTHDQTSQADPRTYPRQAGPRLPQVWQKLFLPRGRVRSRAFQLWPEPDLPVRNLRQALQHGVLPQEPLQSSLGRTALLLSVLRQVLPHPGPGQGSRAHPHRGEAIRVRFLSEKVWPSRDASHPSVAAHRHKAVHVLRLWNALYLHLESAGPSAVAQNHLRHDSDVLEGARTGRSARAARGV</sequence>
<evidence type="ECO:0000313" key="2">
    <source>
        <dbReference type="EMBL" id="CAG6482495.1"/>
    </source>
</evidence>
<dbReference type="EMBL" id="HBUE01255579">
    <property type="protein sequence ID" value="CAG6556217.1"/>
    <property type="molecule type" value="Transcribed_RNA"/>
</dbReference>
<reference evidence="2" key="1">
    <citation type="submission" date="2021-05" db="EMBL/GenBank/DDBJ databases">
        <authorList>
            <person name="Alioto T."/>
            <person name="Alioto T."/>
            <person name="Gomez Garrido J."/>
        </authorList>
    </citation>
    <scope>NUCLEOTIDE SEQUENCE</scope>
</reference>
<dbReference type="EMBL" id="HBUE01150604">
    <property type="protein sequence ID" value="CAG6504927.1"/>
    <property type="molecule type" value="Transcribed_RNA"/>
</dbReference>
<dbReference type="EMBL" id="HBUE01093565">
    <property type="protein sequence ID" value="CAG6482495.1"/>
    <property type="molecule type" value="Transcribed_RNA"/>
</dbReference>